<dbReference type="InterPro" id="IPR013032">
    <property type="entry name" value="EGF-like_CS"/>
</dbReference>
<feature type="disulfide bond" evidence="12">
    <location>
        <begin position="218"/>
        <end position="227"/>
    </location>
</feature>
<dbReference type="PANTHER" id="PTHR24049:SF22">
    <property type="entry name" value="DROSOPHILA CRUMBS HOMOLOG"/>
    <property type="match status" value="1"/>
</dbReference>
<dbReference type="PROSITE" id="PS50041">
    <property type="entry name" value="C_TYPE_LECTIN_2"/>
    <property type="match status" value="1"/>
</dbReference>
<feature type="disulfide bond" evidence="12">
    <location>
        <begin position="432"/>
        <end position="449"/>
    </location>
</feature>
<dbReference type="Pfam" id="PF12661">
    <property type="entry name" value="hEGF"/>
    <property type="match status" value="1"/>
</dbReference>
<evidence type="ECO:0000256" key="2">
    <source>
        <dbReference type="ARBA" id="ARBA00022475"/>
    </source>
</evidence>
<dbReference type="InterPro" id="IPR000152">
    <property type="entry name" value="EGF-type_Asp/Asn_hydroxyl_site"/>
</dbReference>
<dbReference type="SUPFAM" id="SSF56436">
    <property type="entry name" value="C-type lectin-like"/>
    <property type="match status" value="1"/>
</dbReference>
<dbReference type="InterPro" id="IPR051022">
    <property type="entry name" value="Notch_Cell-Fate_Det"/>
</dbReference>
<dbReference type="PANTHER" id="PTHR24049">
    <property type="entry name" value="CRUMBS FAMILY MEMBER"/>
    <property type="match status" value="1"/>
</dbReference>
<dbReference type="Gene3D" id="3.10.100.10">
    <property type="entry name" value="Mannose-Binding Protein A, subunit A"/>
    <property type="match status" value="1"/>
</dbReference>
<dbReference type="GeneID" id="109486738"/>
<dbReference type="InterPro" id="IPR000742">
    <property type="entry name" value="EGF"/>
</dbReference>
<dbReference type="FunFam" id="2.10.25.10:FF:000391">
    <property type="entry name" value="Weary, isoform C"/>
    <property type="match status" value="1"/>
</dbReference>
<keyword evidence="5 13" id="KW-0732">Signal</keyword>
<evidence type="ECO:0000256" key="5">
    <source>
        <dbReference type="ARBA" id="ARBA00022729"/>
    </source>
</evidence>
<keyword evidence="8" id="KW-1133">Transmembrane helix</keyword>
<dbReference type="FunFam" id="2.10.25.10:FF:000122">
    <property type="entry name" value="Protein crumbs homolog 2"/>
    <property type="match status" value="1"/>
</dbReference>
<evidence type="ECO:0000256" key="7">
    <source>
        <dbReference type="ARBA" id="ARBA00022837"/>
    </source>
</evidence>
<dbReference type="FunFam" id="2.10.25.10:FF:000814">
    <property type="entry name" value="Sushi, von Willebrand factor type A, EGF and pentraxin domain-containing protein 1"/>
    <property type="match status" value="2"/>
</dbReference>
<feature type="domain" description="EGF-like" evidence="14">
    <location>
        <begin position="463"/>
        <end position="499"/>
    </location>
</feature>
<dbReference type="PROSITE" id="PS00010">
    <property type="entry name" value="ASX_HYDROXYL"/>
    <property type="match status" value="5"/>
</dbReference>
<keyword evidence="2" id="KW-1003">Cell membrane</keyword>
<dbReference type="InterPro" id="IPR009030">
    <property type="entry name" value="Growth_fac_rcpt_cys_sf"/>
</dbReference>
<dbReference type="SMART" id="SM00179">
    <property type="entry name" value="EGF_CA"/>
    <property type="match status" value="5"/>
</dbReference>
<feature type="disulfide bond" evidence="12">
    <location>
        <begin position="255"/>
        <end position="264"/>
    </location>
</feature>
<dbReference type="CDD" id="cd00054">
    <property type="entry name" value="EGF_CA"/>
    <property type="match status" value="5"/>
</dbReference>
<dbReference type="GO" id="GO:0007157">
    <property type="term" value="P:heterophilic cell-cell adhesion via plasma membrane cell adhesion molecules"/>
    <property type="evidence" value="ECO:0007669"/>
    <property type="project" value="TreeGrafter"/>
</dbReference>
<protein>
    <submittedName>
        <fullName evidence="17">Fibropellin-1-like</fullName>
    </submittedName>
</protein>
<feature type="disulfide bond" evidence="12">
    <location>
        <begin position="293"/>
        <end position="302"/>
    </location>
</feature>
<dbReference type="AlphaFoldDB" id="A0A6P5AIS9"/>
<dbReference type="InterPro" id="IPR018097">
    <property type="entry name" value="EGF_Ca-bd_CS"/>
</dbReference>
<dbReference type="SMART" id="SM00181">
    <property type="entry name" value="EGF"/>
    <property type="match status" value="6"/>
</dbReference>
<comment type="subcellular location">
    <subcellularLocation>
        <location evidence="1">Cell membrane</location>
        <topology evidence="1">Single-pass type I membrane protein</topology>
    </subcellularLocation>
</comment>
<dbReference type="RefSeq" id="XP_019646184.1">
    <property type="nucleotide sequence ID" value="XM_019790625.1"/>
</dbReference>
<dbReference type="GO" id="GO:0007154">
    <property type="term" value="P:cell communication"/>
    <property type="evidence" value="ECO:0007669"/>
    <property type="project" value="UniProtKB-ARBA"/>
</dbReference>
<feature type="non-terminal residue" evidence="17">
    <location>
        <position position="500"/>
    </location>
</feature>
<dbReference type="SUPFAM" id="SSF57196">
    <property type="entry name" value="EGF/Laminin"/>
    <property type="match status" value="3"/>
</dbReference>
<feature type="domain" description="C-type lectin" evidence="15">
    <location>
        <begin position="307"/>
        <end position="421"/>
    </location>
</feature>
<evidence type="ECO:0000256" key="9">
    <source>
        <dbReference type="ARBA" id="ARBA00023136"/>
    </source>
</evidence>
<evidence type="ECO:0000259" key="15">
    <source>
        <dbReference type="PROSITE" id="PS50041"/>
    </source>
</evidence>
<dbReference type="PROSITE" id="PS00022">
    <property type="entry name" value="EGF_1"/>
    <property type="match status" value="6"/>
</dbReference>
<evidence type="ECO:0000313" key="16">
    <source>
        <dbReference type="Proteomes" id="UP000515135"/>
    </source>
</evidence>
<dbReference type="PRINTS" id="PR00010">
    <property type="entry name" value="EGFBLOOD"/>
</dbReference>
<evidence type="ECO:0000256" key="10">
    <source>
        <dbReference type="ARBA" id="ARBA00023157"/>
    </source>
</evidence>
<evidence type="ECO:0000256" key="11">
    <source>
        <dbReference type="ARBA" id="ARBA00023180"/>
    </source>
</evidence>
<dbReference type="InterPro" id="IPR016186">
    <property type="entry name" value="C-type_lectin-like/link_sf"/>
</dbReference>
<dbReference type="PROSITE" id="PS01187">
    <property type="entry name" value="EGF_CA"/>
    <property type="match status" value="3"/>
</dbReference>
<evidence type="ECO:0000256" key="6">
    <source>
        <dbReference type="ARBA" id="ARBA00022737"/>
    </source>
</evidence>
<dbReference type="GO" id="GO:0045197">
    <property type="term" value="P:establishment or maintenance of epithelial cell apical/basal polarity"/>
    <property type="evidence" value="ECO:0007669"/>
    <property type="project" value="TreeGrafter"/>
</dbReference>
<feature type="chain" id="PRO_5028085615" evidence="13">
    <location>
        <begin position="24"/>
        <end position="500"/>
    </location>
</feature>
<evidence type="ECO:0000259" key="14">
    <source>
        <dbReference type="PROSITE" id="PS50026"/>
    </source>
</evidence>
<dbReference type="FunFam" id="2.10.25.10:FF:000117">
    <property type="entry name" value="Delta-like protein"/>
    <property type="match status" value="1"/>
</dbReference>
<evidence type="ECO:0000256" key="12">
    <source>
        <dbReference type="PROSITE-ProRule" id="PRU00076"/>
    </source>
</evidence>
<keyword evidence="7" id="KW-0106">Calcium</keyword>
<feature type="domain" description="EGF-like" evidence="14">
    <location>
        <begin position="192"/>
        <end position="228"/>
    </location>
</feature>
<feature type="domain" description="EGF-like" evidence="14">
    <location>
        <begin position="267"/>
        <end position="303"/>
    </location>
</feature>
<dbReference type="CDD" id="cd00037">
    <property type="entry name" value="CLECT"/>
    <property type="match status" value="1"/>
</dbReference>
<keyword evidence="11" id="KW-0325">Glycoprotein</keyword>
<organism evidence="16 17">
    <name type="scientific">Branchiostoma belcheri</name>
    <name type="common">Amphioxus</name>
    <dbReference type="NCBI Taxonomy" id="7741"/>
    <lineage>
        <taxon>Eukaryota</taxon>
        <taxon>Metazoa</taxon>
        <taxon>Chordata</taxon>
        <taxon>Cephalochordata</taxon>
        <taxon>Leptocardii</taxon>
        <taxon>Amphioxiformes</taxon>
        <taxon>Branchiostomatidae</taxon>
        <taxon>Branchiostoma</taxon>
    </lineage>
</organism>
<gene>
    <name evidence="17" type="primary">LOC109486738</name>
</gene>
<name>A0A6P5AIS9_BRABE</name>
<feature type="domain" description="EGF-like" evidence="14">
    <location>
        <begin position="154"/>
        <end position="190"/>
    </location>
</feature>
<dbReference type="InterPro" id="IPR001881">
    <property type="entry name" value="EGF-like_Ca-bd_dom"/>
</dbReference>
<feature type="disulfide bond" evidence="12">
    <location>
        <begin position="451"/>
        <end position="460"/>
    </location>
</feature>
<dbReference type="InterPro" id="IPR001304">
    <property type="entry name" value="C-type_lectin-like"/>
</dbReference>
<feature type="domain" description="EGF-like" evidence="14">
    <location>
        <begin position="423"/>
        <end position="461"/>
    </location>
</feature>
<evidence type="ECO:0000256" key="1">
    <source>
        <dbReference type="ARBA" id="ARBA00004251"/>
    </source>
</evidence>
<comment type="caution">
    <text evidence="12">Lacks conserved residue(s) required for the propagation of feature annotation.</text>
</comment>
<evidence type="ECO:0000256" key="3">
    <source>
        <dbReference type="ARBA" id="ARBA00022536"/>
    </source>
</evidence>
<feature type="disulfide bond" evidence="12">
    <location>
        <begin position="180"/>
        <end position="189"/>
    </location>
</feature>
<keyword evidence="9" id="KW-0472">Membrane</keyword>
<evidence type="ECO:0000256" key="13">
    <source>
        <dbReference type="SAM" id="SignalP"/>
    </source>
</evidence>
<dbReference type="InterPro" id="IPR016187">
    <property type="entry name" value="CTDL_fold"/>
</dbReference>
<dbReference type="Pfam" id="PF00008">
    <property type="entry name" value="EGF"/>
    <property type="match status" value="4"/>
</dbReference>
<evidence type="ECO:0000256" key="8">
    <source>
        <dbReference type="ARBA" id="ARBA00022989"/>
    </source>
</evidence>
<dbReference type="Proteomes" id="UP000515135">
    <property type="component" value="Unplaced"/>
</dbReference>
<proteinExistence type="predicted"/>
<dbReference type="OrthoDB" id="430340at2759"/>
<keyword evidence="3 12" id="KW-0245">EGF-like domain</keyword>
<keyword evidence="6" id="KW-0677">Repeat</keyword>
<dbReference type="SUPFAM" id="SSF57184">
    <property type="entry name" value="Growth factor receptor domain"/>
    <property type="match status" value="1"/>
</dbReference>
<reference evidence="17" key="1">
    <citation type="submission" date="2025-08" db="UniProtKB">
        <authorList>
            <consortium name="RefSeq"/>
        </authorList>
    </citation>
    <scope>IDENTIFICATION</scope>
    <source>
        <tissue evidence="17">Gonad</tissue>
    </source>
</reference>
<sequence>MVNMWKFLVFIAAVVVWPDSAQGQEYLTTVDNWNFYKVRASGPMSNQNVKFTCEAMGMRYPCYYSGTGGCTSTWTSDCITFDDAGVNCYTQQVLSTNLCGTTIPWHCQPLDDTFVYCPGCWSDDGSSVGTDYETHNWQLQQGSHYNNMYALCADIDDCSSAPCQNGAVCQDGVNSFTCQCVPGYAGTHCETDIDECSSAPCQNGATCQDGVNSFTCQCAHGYTGTLCEEIDECSSAPCQNGAVCYDEFNNFTCQCSAGYAGTLCETDIDECASSPCLGGGTCVDHVNGYTCVCPKGHMGDKCETVPYFDGCLLFSSDAVSYPEASQECQTRGGHLVDVKEAELQRLIADSIPAGSDVSPWTGLKLSPGVMTYTDGTSVSGQFQWSASEPTTSCELCAYLDNTDGYLARTASCMEQHHYVCQSDLKPCQRNICYNNGVCSTCFNDSYSYCSCLDGYEGDICNIDTDECASNPCQNGGFCMNGVNSYHCHCTVGYGGETCQT</sequence>
<feature type="disulfide bond" evidence="12">
    <location>
        <begin position="489"/>
        <end position="498"/>
    </location>
</feature>
<dbReference type="PROSITE" id="PS01186">
    <property type="entry name" value="EGF_2"/>
    <property type="match status" value="5"/>
</dbReference>
<dbReference type="SMART" id="SM00034">
    <property type="entry name" value="CLECT"/>
    <property type="match status" value="1"/>
</dbReference>
<evidence type="ECO:0000313" key="17">
    <source>
        <dbReference type="RefSeq" id="XP_019646184.1"/>
    </source>
</evidence>
<feature type="domain" description="EGF-like" evidence="14">
    <location>
        <begin position="229"/>
        <end position="265"/>
    </location>
</feature>
<dbReference type="GO" id="GO:0005886">
    <property type="term" value="C:plasma membrane"/>
    <property type="evidence" value="ECO:0007669"/>
    <property type="project" value="UniProtKB-SubCell"/>
</dbReference>
<dbReference type="GO" id="GO:0005509">
    <property type="term" value="F:calcium ion binding"/>
    <property type="evidence" value="ECO:0007669"/>
    <property type="project" value="InterPro"/>
</dbReference>
<feature type="signal peptide" evidence="13">
    <location>
        <begin position="1"/>
        <end position="23"/>
    </location>
</feature>
<keyword evidence="10 12" id="KW-1015">Disulfide bond</keyword>
<dbReference type="Gene3D" id="2.10.25.10">
    <property type="entry name" value="Laminin"/>
    <property type="match status" value="5"/>
</dbReference>
<dbReference type="KEGG" id="bbel:109486738"/>
<dbReference type="GO" id="GO:0023052">
    <property type="term" value="P:signaling"/>
    <property type="evidence" value="ECO:0007669"/>
    <property type="project" value="UniProtKB-ARBA"/>
</dbReference>
<evidence type="ECO:0000256" key="4">
    <source>
        <dbReference type="ARBA" id="ARBA00022692"/>
    </source>
</evidence>
<dbReference type="PROSITE" id="PS50026">
    <property type="entry name" value="EGF_3"/>
    <property type="match status" value="6"/>
</dbReference>
<dbReference type="GO" id="GO:0032991">
    <property type="term" value="C:protein-containing complex"/>
    <property type="evidence" value="ECO:0007669"/>
    <property type="project" value="TreeGrafter"/>
</dbReference>
<keyword evidence="4" id="KW-0812">Transmembrane</keyword>
<accession>A0A6P5AIS9</accession>
<dbReference type="FunFam" id="3.10.100.10:FF:000107">
    <property type="entry name" value="Uncharacterized protein"/>
    <property type="match status" value="1"/>
</dbReference>
<keyword evidence="16" id="KW-1185">Reference proteome</keyword>